<sequence length="409" mass="45263">MSRLAAKSSADKNNALPSAQVTPPPMQELDYIIPGRLTRAQWMDMLIHEEADEIVGEMMDEVLSRVMEGCLNVYVETQTVPFTVSWARSYITQILEQQIICPDVGDEAEEASKMEDLEPSPAIPDSWAQECVPVVTTPPLQQEAGSVHISVQKEPVVNQPCRAVARANSSPKHPAKETSTGRSVSDKYCKVLSPLPPRKTVQKKKLQVNVMPKPVPGKLLPSLSTSEKKDLDLENKRRALSYQPKPIPKIDPATLPRHCVVPQYEIVDNSGQKLKKPGGLSKLQPKYNKKQTEWTATSPKPLTSTKDQLAGFQRRHATDVFLKKSSPSTQRRESIASSGSLRLDKMVLAKGVSLLDPKEAEMNPVIFNSIDQSTNLRPIRSDVAVPLISADQITTGPPPKIIPLFESRY</sequence>
<feature type="compositionally biased region" description="Polar residues" evidence="1">
    <location>
        <begin position="293"/>
        <end position="305"/>
    </location>
</feature>
<organism evidence="2 3">
    <name type="scientific">Channa striata</name>
    <name type="common">Snakehead murrel</name>
    <name type="synonym">Ophicephalus striatus</name>
    <dbReference type="NCBI Taxonomy" id="64152"/>
    <lineage>
        <taxon>Eukaryota</taxon>
        <taxon>Metazoa</taxon>
        <taxon>Chordata</taxon>
        <taxon>Craniata</taxon>
        <taxon>Vertebrata</taxon>
        <taxon>Euteleostomi</taxon>
        <taxon>Actinopterygii</taxon>
        <taxon>Neopterygii</taxon>
        <taxon>Teleostei</taxon>
        <taxon>Neoteleostei</taxon>
        <taxon>Acanthomorphata</taxon>
        <taxon>Anabantaria</taxon>
        <taxon>Anabantiformes</taxon>
        <taxon>Channoidei</taxon>
        <taxon>Channidae</taxon>
        <taxon>Channa</taxon>
    </lineage>
</organism>
<comment type="caution">
    <text evidence="2">The sequence shown here is derived from an EMBL/GenBank/DDBJ whole genome shotgun (WGS) entry which is preliminary data.</text>
</comment>
<protein>
    <submittedName>
        <fullName evidence="2">Uncharacterized protein</fullName>
    </submittedName>
</protein>
<proteinExistence type="predicted"/>
<feature type="compositionally biased region" description="Polar residues" evidence="1">
    <location>
        <begin position="167"/>
        <end position="183"/>
    </location>
</feature>
<dbReference type="PANTHER" id="PTHR34438">
    <property type="entry name" value="SI:DKEY-97L20.6"/>
    <property type="match status" value="1"/>
</dbReference>
<dbReference type="AlphaFoldDB" id="A0AA88MFR0"/>
<feature type="region of interest" description="Disordered" evidence="1">
    <location>
        <begin position="1"/>
        <end position="23"/>
    </location>
</feature>
<dbReference type="EMBL" id="JAUPFM010000011">
    <property type="protein sequence ID" value="KAK2837400.1"/>
    <property type="molecule type" value="Genomic_DNA"/>
</dbReference>
<dbReference type="Proteomes" id="UP001187415">
    <property type="component" value="Unassembled WGS sequence"/>
</dbReference>
<dbReference type="PANTHER" id="PTHR34438:SF1">
    <property type="entry name" value="CHROMOSOME 2 OPEN READING FRAME 81"/>
    <property type="match status" value="1"/>
</dbReference>
<evidence type="ECO:0000256" key="1">
    <source>
        <dbReference type="SAM" id="MobiDB-lite"/>
    </source>
</evidence>
<feature type="region of interest" description="Disordered" evidence="1">
    <location>
        <begin position="272"/>
        <end position="305"/>
    </location>
</feature>
<evidence type="ECO:0000313" key="3">
    <source>
        <dbReference type="Proteomes" id="UP001187415"/>
    </source>
</evidence>
<keyword evidence="3" id="KW-1185">Reference proteome</keyword>
<accession>A0AA88MFR0</accession>
<gene>
    <name evidence="2" type="ORF">Q5P01_014612</name>
</gene>
<evidence type="ECO:0000313" key="2">
    <source>
        <dbReference type="EMBL" id="KAK2837400.1"/>
    </source>
</evidence>
<feature type="compositionally biased region" description="Polar residues" evidence="1">
    <location>
        <begin position="11"/>
        <end position="21"/>
    </location>
</feature>
<dbReference type="InterPro" id="IPR028042">
    <property type="entry name" value="DUF4639"/>
</dbReference>
<name>A0AA88MFR0_CHASR</name>
<reference evidence="2" key="1">
    <citation type="submission" date="2023-07" db="EMBL/GenBank/DDBJ databases">
        <title>Chromosome-level Genome Assembly of Striped Snakehead (Channa striata).</title>
        <authorList>
            <person name="Liu H."/>
        </authorList>
    </citation>
    <scope>NUCLEOTIDE SEQUENCE</scope>
    <source>
        <strain evidence="2">Gz</strain>
        <tissue evidence="2">Muscle</tissue>
    </source>
</reference>
<dbReference type="Pfam" id="PF15479">
    <property type="entry name" value="DUF4639"/>
    <property type="match status" value="1"/>
</dbReference>
<feature type="region of interest" description="Disordered" evidence="1">
    <location>
        <begin position="165"/>
        <end position="185"/>
    </location>
</feature>